<reference evidence="2 3" key="1">
    <citation type="submission" date="2018-05" db="EMBL/GenBank/DDBJ databases">
        <title>Complete Genome Sequences of Extremely Thermoacidophilic, Metal-Mobilizing Type-Strain Members of the Archaeal Family Sulfolobaceae: Acidianus brierleyi DSM-1651T, Acidianus sulfidivorans DSM-18786T, Metallosphaera hakonensis DSM-7519T, and Metallosphaera prunae DSM-10039T.</title>
        <authorList>
            <person name="Counts J.A."/>
            <person name="Kelly R.M."/>
        </authorList>
    </citation>
    <scope>NUCLEOTIDE SEQUENCE [LARGE SCALE GENOMIC DNA]</scope>
    <source>
        <strain evidence="2 3">DSM 1651</strain>
    </source>
</reference>
<dbReference type="Gene3D" id="3.30.110.20">
    <property type="entry name" value="Alba-like domain"/>
    <property type="match status" value="1"/>
</dbReference>
<dbReference type="EMBL" id="CP029289">
    <property type="protein sequence ID" value="AWR95027.1"/>
    <property type="molecule type" value="Genomic_DNA"/>
</dbReference>
<gene>
    <name evidence="2" type="ORF">DFR85_10885</name>
</gene>
<protein>
    <submittedName>
        <fullName evidence="2">DNA-binding protein</fullName>
    </submittedName>
</protein>
<evidence type="ECO:0000313" key="2">
    <source>
        <dbReference type="EMBL" id="AWR95027.1"/>
    </source>
</evidence>
<proteinExistence type="predicted"/>
<keyword evidence="2" id="KW-0238">DNA-binding</keyword>
<dbReference type="Proteomes" id="UP000248044">
    <property type="component" value="Chromosome"/>
</dbReference>
<dbReference type="GeneID" id="36832667"/>
<dbReference type="OrthoDB" id="10360at2157"/>
<evidence type="ECO:0000259" key="1">
    <source>
        <dbReference type="Pfam" id="PF01918"/>
    </source>
</evidence>
<dbReference type="AlphaFoldDB" id="A0A2U9IG48"/>
<sequence length="89" mass="10067">MMDKTAQIVVSSTKSVEDHVLEIITMMNQGTSEIEIKGYGREINKTVDIYNQLKDKLGEGIKLSETSIGSEVKDKKRISYLLLRITKAY</sequence>
<accession>A0A2U9IG48</accession>
<dbReference type="KEGG" id="abri:DFR85_10885"/>
<dbReference type="Pfam" id="PF01918">
    <property type="entry name" value="Alba"/>
    <property type="match status" value="1"/>
</dbReference>
<dbReference type="RefSeq" id="WP_110270908.1">
    <property type="nucleotide sequence ID" value="NZ_CP029289.2"/>
</dbReference>
<dbReference type="InterPro" id="IPR036882">
    <property type="entry name" value="Alba-like_dom_sf"/>
</dbReference>
<feature type="domain" description="DNA/RNA-binding protein Alba-like" evidence="1">
    <location>
        <begin position="7"/>
        <end position="69"/>
    </location>
</feature>
<dbReference type="GO" id="GO:0003677">
    <property type="term" value="F:DNA binding"/>
    <property type="evidence" value="ECO:0007669"/>
    <property type="project" value="UniProtKB-KW"/>
</dbReference>
<dbReference type="SUPFAM" id="SSF82704">
    <property type="entry name" value="AlbA-like"/>
    <property type="match status" value="1"/>
</dbReference>
<evidence type="ECO:0000313" key="3">
    <source>
        <dbReference type="Proteomes" id="UP000248044"/>
    </source>
</evidence>
<organism evidence="2 3">
    <name type="scientific">Acidianus brierleyi</name>
    <dbReference type="NCBI Taxonomy" id="41673"/>
    <lineage>
        <taxon>Archaea</taxon>
        <taxon>Thermoproteota</taxon>
        <taxon>Thermoprotei</taxon>
        <taxon>Sulfolobales</taxon>
        <taxon>Sulfolobaceae</taxon>
        <taxon>Acidianus</taxon>
    </lineage>
</organism>
<keyword evidence="3" id="KW-1185">Reference proteome</keyword>
<dbReference type="InterPro" id="IPR002775">
    <property type="entry name" value="DNA/RNA-bd_Alba-like"/>
</dbReference>
<name>A0A2U9IG48_9CREN</name>